<name>A0A0E9XWZ6_ANGAN</name>
<sequence length="34" mass="3621">MSRIHTYTPSAFGNKHIGCFGTAAAGFMPGDHHC</sequence>
<evidence type="ECO:0000313" key="1">
    <source>
        <dbReference type="EMBL" id="JAI07223.1"/>
    </source>
</evidence>
<organism evidence="1">
    <name type="scientific">Anguilla anguilla</name>
    <name type="common">European freshwater eel</name>
    <name type="synonym">Muraena anguilla</name>
    <dbReference type="NCBI Taxonomy" id="7936"/>
    <lineage>
        <taxon>Eukaryota</taxon>
        <taxon>Metazoa</taxon>
        <taxon>Chordata</taxon>
        <taxon>Craniata</taxon>
        <taxon>Vertebrata</taxon>
        <taxon>Euteleostomi</taxon>
        <taxon>Actinopterygii</taxon>
        <taxon>Neopterygii</taxon>
        <taxon>Teleostei</taxon>
        <taxon>Anguilliformes</taxon>
        <taxon>Anguillidae</taxon>
        <taxon>Anguilla</taxon>
    </lineage>
</organism>
<dbReference type="EMBL" id="GBXM01001355">
    <property type="protein sequence ID" value="JAI07223.1"/>
    <property type="molecule type" value="Transcribed_RNA"/>
</dbReference>
<protein>
    <submittedName>
        <fullName evidence="1">Uncharacterized protein</fullName>
    </submittedName>
</protein>
<reference evidence="1" key="1">
    <citation type="submission" date="2014-11" db="EMBL/GenBank/DDBJ databases">
        <authorList>
            <person name="Amaro Gonzalez C."/>
        </authorList>
    </citation>
    <scope>NUCLEOTIDE SEQUENCE</scope>
</reference>
<accession>A0A0E9XWZ6</accession>
<dbReference type="AlphaFoldDB" id="A0A0E9XWZ6"/>
<reference evidence="1" key="2">
    <citation type="journal article" date="2015" name="Fish Shellfish Immunol.">
        <title>Early steps in the European eel (Anguilla anguilla)-Vibrio vulnificus interaction in the gills: Role of the RtxA13 toxin.</title>
        <authorList>
            <person name="Callol A."/>
            <person name="Pajuelo D."/>
            <person name="Ebbesson L."/>
            <person name="Teles M."/>
            <person name="MacKenzie S."/>
            <person name="Amaro C."/>
        </authorList>
    </citation>
    <scope>NUCLEOTIDE SEQUENCE</scope>
</reference>
<proteinExistence type="predicted"/>